<dbReference type="EMBL" id="AFWH01000057">
    <property type="protein sequence ID" value="EGU46998.1"/>
    <property type="molecule type" value="Genomic_DNA"/>
</dbReference>
<reference evidence="2 3" key="1">
    <citation type="journal article" date="2012" name="Int. J. Syst. Evol. Microbiol.">
        <title>Vibrio caribbeanicus sp. nov., isolated from the marine sponge Scleritoderma cyanea.</title>
        <authorList>
            <person name="Hoffmann M."/>
            <person name="Monday S.R."/>
            <person name="Allard M.W."/>
            <person name="Strain E.A."/>
            <person name="Whittaker P."/>
            <person name="Naum M."/>
            <person name="McCarthy P.J."/>
            <person name="Lopez J.V."/>
            <person name="Fischer M."/>
            <person name="Brown E.W."/>
        </authorList>
    </citation>
    <scope>NUCLEOTIDE SEQUENCE [LARGE SCALE GENOMIC DNA]</scope>
    <source>
        <strain evidence="3">CIP 102891 / ATCC 33934</strain>
    </source>
</reference>
<keyword evidence="1" id="KW-0732">Signal</keyword>
<proteinExistence type="predicted"/>
<organism evidence="2 3">
    <name type="scientific">Vibrio orientalis CIP 102891 = ATCC 33934</name>
    <dbReference type="NCBI Taxonomy" id="675816"/>
    <lineage>
        <taxon>Bacteria</taxon>
        <taxon>Pseudomonadati</taxon>
        <taxon>Pseudomonadota</taxon>
        <taxon>Gammaproteobacteria</taxon>
        <taxon>Vibrionales</taxon>
        <taxon>Vibrionaceae</taxon>
        <taxon>Vibrio</taxon>
        <taxon>Vibrio oreintalis group</taxon>
    </lineage>
</organism>
<gene>
    <name evidence="2" type="ORF">VIOR3934_13742</name>
</gene>
<feature type="signal peptide" evidence="1">
    <location>
        <begin position="1"/>
        <end position="17"/>
    </location>
</feature>
<dbReference type="STRING" id="675816.VIA_002775"/>
<feature type="chain" id="PRO_5003387115" description="Adhesin" evidence="1">
    <location>
        <begin position="18"/>
        <end position="135"/>
    </location>
</feature>
<evidence type="ECO:0000313" key="3">
    <source>
        <dbReference type="Proteomes" id="UP000002817"/>
    </source>
</evidence>
<protein>
    <recommendedName>
        <fullName evidence="4">Adhesin</fullName>
    </recommendedName>
</protein>
<evidence type="ECO:0000256" key="1">
    <source>
        <dbReference type="SAM" id="SignalP"/>
    </source>
</evidence>
<sequence>MKKLVFLLSLLSFSSFATETNSISIVDKNLSYAKNLSMSMECSKGLNSVSINVFSGNGNLYFHRDSNSTMGTYLAPFTPSGDGSDVLETGITFQDYKVNRINDFYISAETLKKKKGEVIAIIYNEFYSCDVELHD</sequence>
<comment type="caution">
    <text evidence="2">The sequence shown here is derived from an EMBL/GenBank/DDBJ whole genome shotgun (WGS) entry which is preliminary data.</text>
</comment>
<dbReference type="Proteomes" id="UP000002817">
    <property type="component" value="Unassembled WGS sequence"/>
</dbReference>
<dbReference type="PATRIC" id="fig|675816.5.peg.3556"/>
<accession>F9SXB5</accession>
<dbReference type="RefSeq" id="WP_004418215.1">
    <property type="nucleotide sequence ID" value="NZ_ACZV01000005.1"/>
</dbReference>
<evidence type="ECO:0000313" key="2">
    <source>
        <dbReference type="EMBL" id="EGU46998.1"/>
    </source>
</evidence>
<dbReference type="AlphaFoldDB" id="F9SXB5"/>
<evidence type="ECO:0008006" key="4">
    <source>
        <dbReference type="Google" id="ProtNLM"/>
    </source>
</evidence>
<name>F9SXB5_VIBOR</name>